<evidence type="ECO:0000256" key="2">
    <source>
        <dbReference type="ARBA" id="ARBA00023125"/>
    </source>
</evidence>
<dbReference type="InterPro" id="IPR009057">
    <property type="entry name" value="Homeodomain-like_sf"/>
</dbReference>
<evidence type="ECO:0000256" key="4">
    <source>
        <dbReference type="PROSITE-ProRule" id="PRU00335"/>
    </source>
</evidence>
<accession>A0A2N5CW43</accession>
<organism evidence="7 8">
    <name type="scientific">Caulobacter flavus</name>
    <dbReference type="NCBI Taxonomy" id="1679497"/>
    <lineage>
        <taxon>Bacteria</taxon>
        <taxon>Pseudomonadati</taxon>
        <taxon>Pseudomonadota</taxon>
        <taxon>Alphaproteobacteria</taxon>
        <taxon>Caulobacterales</taxon>
        <taxon>Caulobacteraceae</taxon>
        <taxon>Caulobacter</taxon>
    </lineage>
</organism>
<reference evidence="7 8" key="1">
    <citation type="submission" date="2017-12" db="EMBL/GenBank/DDBJ databases">
        <title>The genome sequence of Caulobacter flavus CGMCC1 15093.</title>
        <authorList>
            <person name="Gao J."/>
            <person name="Mao X."/>
            <person name="Sun J."/>
        </authorList>
    </citation>
    <scope>NUCLEOTIDE SEQUENCE [LARGE SCALE GENOMIC DNA]</scope>
    <source>
        <strain evidence="7 8">CGMCC1 15093</strain>
    </source>
</reference>
<dbReference type="AlphaFoldDB" id="A0A2N5CW43"/>
<dbReference type="Pfam" id="PF16925">
    <property type="entry name" value="TetR_C_13"/>
    <property type="match status" value="1"/>
</dbReference>
<keyword evidence="9" id="KW-1185">Reference proteome</keyword>
<name>A0A2N5CW43_9CAUL</name>
<keyword evidence="2 4" id="KW-0238">DNA-binding</keyword>
<evidence type="ECO:0000256" key="3">
    <source>
        <dbReference type="ARBA" id="ARBA00023163"/>
    </source>
</evidence>
<evidence type="ECO:0000313" key="8">
    <source>
        <dbReference type="Proteomes" id="UP000234483"/>
    </source>
</evidence>
<dbReference type="PANTHER" id="PTHR47506">
    <property type="entry name" value="TRANSCRIPTIONAL REGULATORY PROTEIN"/>
    <property type="match status" value="1"/>
</dbReference>
<dbReference type="Pfam" id="PF00440">
    <property type="entry name" value="TetR_N"/>
    <property type="match status" value="1"/>
</dbReference>
<dbReference type="OrthoDB" id="9811084at2"/>
<dbReference type="Proteomes" id="UP000281192">
    <property type="component" value="Chromosome"/>
</dbReference>
<evidence type="ECO:0000313" key="9">
    <source>
        <dbReference type="Proteomes" id="UP000281192"/>
    </source>
</evidence>
<feature type="domain" description="HTH tetR-type" evidence="5">
    <location>
        <begin position="8"/>
        <end position="68"/>
    </location>
</feature>
<dbReference type="InterPro" id="IPR036271">
    <property type="entry name" value="Tet_transcr_reg_TetR-rel_C_sf"/>
</dbReference>
<sequence length="197" mass="21299">MTARKKSEITREHILATGRELVLRQGFGGMGLKELLDASQVPKGSFYYYFASKEAFGCALLEDYCAEYGAKLAALFDAPGSGRQRLMAYWKVWLDGDTSCGMADRCLVVKLGAEVSDLSEDMRLILDTGVERLVRRIAAVIVEGREDGSLPGSGDPLATARAMYALWLGAAILAKLSKDQAPLREALATTETLLAAA</sequence>
<dbReference type="PANTHER" id="PTHR47506:SF6">
    <property type="entry name" value="HTH-TYPE TRANSCRIPTIONAL REPRESSOR NEMR"/>
    <property type="match status" value="1"/>
</dbReference>
<dbReference type="Gene3D" id="1.10.357.10">
    <property type="entry name" value="Tetracycline Repressor, domain 2"/>
    <property type="match status" value="1"/>
</dbReference>
<dbReference type="InterPro" id="IPR001647">
    <property type="entry name" value="HTH_TetR"/>
</dbReference>
<reference evidence="6 9" key="2">
    <citation type="submission" date="2018-01" db="EMBL/GenBank/DDBJ databases">
        <title>Complete genome sequence of Caulobacter flavus RHGG3.</title>
        <authorList>
            <person name="Yang E."/>
        </authorList>
    </citation>
    <scope>NUCLEOTIDE SEQUENCE [LARGE SCALE GENOMIC DNA]</scope>
    <source>
        <strain evidence="6 9">RHGG3</strain>
    </source>
</reference>
<keyword evidence="1" id="KW-0805">Transcription regulation</keyword>
<keyword evidence="3" id="KW-0804">Transcription</keyword>
<dbReference type="EMBL" id="PJRQ01000012">
    <property type="protein sequence ID" value="PLR18032.1"/>
    <property type="molecule type" value="Genomic_DNA"/>
</dbReference>
<evidence type="ECO:0000259" key="5">
    <source>
        <dbReference type="PROSITE" id="PS50977"/>
    </source>
</evidence>
<dbReference type="SUPFAM" id="SSF48498">
    <property type="entry name" value="Tetracyclin repressor-like, C-terminal domain"/>
    <property type="match status" value="1"/>
</dbReference>
<dbReference type="InterPro" id="IPR011075">
    <property type="entry name" value="TetR_C"/>
</dbReference>
<evidence type="ECO:0000313" key="6">
    <source>
        <dbReference type="EMBL" id="AYV44963.1"/>
    </source>
</evidence>
<feature type="DNA-binding region" description="H-T-H motif" evidence="4">
    <location>
        <begin position="31"/>
        <end position="50"/>
    </location>
</feature>
<gene>
    <name evidence="6" type="ORF">C1707_01090</name>
    <name evidence="7" type="ORF">CFHF_06795</name>
</gene>
<evidence type="ECO:0000313" key="7">
    <source>
        <dbReference type="EMBL" id="PLR18032.1"/>
    </source>
</evidence>
<evidence type="ECO:0000256" key="1">
    <source>
        <dbReference type="ARBA" id="ARBA00023015"/>
    </source>
</evidence>
<dbReference type="GO" id="GO:0003677">
    <property type="term" value="F:DNA binding"/>
    <property type="evidence" value="ECO:0007669"/>
    <property type="project" value="UniProtKB-UniRule"/>
</dbReference>
<proteinExistence type="predicted"/>
<dbReference type="SUPFAM" id="SSF46689">
    <property type="entry name" value="Homeodomain-like"/>
    <property type="match status" value="1"/>
</dbReference>
<dbReference type="RefSeq" id="WP_101712268.1">
    <property type="nucleotide sequence ID" value="NZ_CP026100.1"/>
</dbReference>
<protein>
    <submittedName>
        <fullName evidence="7">TetR family transcriptional regulator</fullName>
    </submittedName>
</protein>
<dbReference type="Proteomes" id="UP000234483">
    <property type="component" value="Unassembled WGS sequence"/>
</dbReference>
<dbReference type="EMBL" id="CP026100">
    <property type="protein sequence ID" value="AYV44963.1"/>
    <property type="molecule type" value="Genomic_DNA"/>
</dbReference>
<dbReference type="KEGG" id="cfh:C1707_01090"/>
<dbReference type="PROSITE" id="PS50977">
    <property type="entry name" value="HTH_TETR_2"/>
    <property type="match status" value="1"/>
</dbReference>